<dbReference type="InterPro" id="IPR024301">
    <property type="entry name" value="Amidase_6"/>
</dbReference>
<organism evidence="4 5">
    <name type="scientific">Lentzea sokolovensis</name>
    <dbReference type="NCBI Taxonomy" id="3095429"/>
    <lineage>
        <taxon>Bacteria</taxon>
        <taxon>Bacillati</taxon>
        <taxon>Actinomycetota</taxon>
        <taxon>Actinomycetes</taxon>
        <taxon>Pseudonocardiales</taxon>
        <taxon>Pseudonocardiaceae</taxon>
        <taxon>Lentzea</taxon>
    </lineage>
</organism>
<protein>
    <submittedName>
        <fullName evidence="4">Amidase domain-containing protein</fullName>
    </submittedName>
</protein>
<evidence type="ECO:0000313" key="5">
    <source>
        <dbReference type="Proteomes" id="UP001285352"/>
    </source>
</evidence>
<dbReference type="RefSeq" id="WP_319977683.1">
    <property type="nucleotide sequence ID" value="NZ_JAXAVU010000010.1"/>
</dbReference>
<dbReference type="EMBL" id="JAXAVU010000010">
    <property type="protein sequence ID" value="MDX8145566.1"/>
    <property type="molecule type" value="Genomic_DNA"/>
</dbReference>
<dbReference type="Proteomes" id="UP001285352">
    <property type="component" value="Unassembled WGS sequence"/>
</dbReference>
<feature type="chain" id="PRO_5046354371" evidence="2">
    <location>
        <begin position="27"/>
        <end position="371"/>
    </location>
</feature>
<accession>A0ABU4V1D0</accession>
<feature type="domain" description="Putative amidase" evidence="3">
    <location>
        <begin position="218"/>
        <end position="365"/>
    </location>
</feature>
<keyword evidence="2" id="KW-0732">Signal</keyword>
<dbReference type="PANTHER" id="PTHR40032">
    <property type="entry name" value="EXPORTED PROTEIN-RELATED"/>
    <property type="match status" value="1"/>
</dbReference>
<feature type="region of interest" description="Disordered" evidence="1">
    <location>
        <begin position="169"/>
        <end position="208"/>
    </location>
</feature>
<keyword evidence="5" id="KW-1185">Reference proteome</keyword>
<sequence length="371" mass="41491">MRRKTLSCAVVLSSAALIASSTSAFADPQRISSHDRQRIAEISQTYLQHRADKVTARPQTDGFGVKMTDGLTAELEEDVLELADRREDYREIHGGYSRAQVAITLDGVKQAADGRSVVAHVREHTRLYYVTPEPGASDSSGHDIGHDLTLQRSGSGWVLSGVQALLGSGPAPATQMRKAPPPSQSKAPEPSARKQPASTAKPSDGPRDEKIMANGYIYAGMVKYAYRWGASPNPNFRTYDQDCTNFISQIMEAGAWEYVDGDRTDKGSWYYGSWTWTTSYTWAAAENWYWFAFQRSGRTRILASVWDLEIADVLQADWDPWNGNIIDHSMFVSKVQGGERYLTYHTENKVDVPLTEMVRNNPNANWYPHRT</sequence>
<evidence type="ECO:0000256" key="2">
    <source>
        <dbReference type="SAM" id="SignalP"/>
    </source>
</evidence>
<proteinExistence type="predicted"/>
<dbReference type="PANTHER" id="PTHR40032:SF1">
    <property type="entry name" value="EXPORTED PROTEIN"/>
    <property type="match status" value="1"/>
</dbReference>
<evidence type="ECO:0000259" key="3">
    <source>
        <dbReference type="Pfam" id="PF12671"/>
    </source>
</evidence>
<reference evidence="4 5" key="2">
    <citation type="submission" date="2023-11" db="EMBL/GenBank/DDBJ databases">
        <authorList>
            <person name="Lara A.C."/>
            <person name="Chronakova A."/>
        </authorList>
    </citation>
    <scope>NUCLEOTIDE SEQUENCE [LARGE SCALE GENOMIC DNA]</scope>
    <source>
        <strain evidence="4 5">BCCO 10_0061</strain>
    </source>
</reference>
<dbReference type="Pfam" id="PF12671">
    <property type="entry name" value="Amidase_6"/>
    <property type="match status" value="1"/>
</dbReference>
<evidence type="ECO:0000256" key="1">
    <source>
        <dbReference type="SAM" id="MobiDB-lite"/>
    </source>
</evidence>
<feature type="signal peptide" evidence="2">
    <location>
        <begin position="1"/>
        <end position="26"/>
    </location>
</feature>
<comment type="caution">
    <text evidence="4">The sequence shown here is derived from an EMBL/GenBank/DDBJ whole genome shotgun (WGS) entry which is preliminary data.</text>
</comment>
<gene>
    <name evidence="4" type="ORF">SK854_25885</name>
</gene>
<evidence type="ECO:0000313" key="4">
    <source>
        <dbReference type="EMBL" id="MDX8145566.1"/>
    </source>
</evidence>
<reference evidence="4 5" key="1">
    <citation type="submission" date="2023-11" db="EMBL/GenBank/DDBJ databases">
        <title>Lentzea sokolovensis, sp. nov., Lentzea kristufkii, sp. nov., and Lentzea miocenensis, sp. nov., rare actinobacteria from Sokolov Coal Basin, Miocene lacustrine sediment, Czech Republic.</title>
        <authorList>
            <person name="Lara A."/>
            <person name="Kotroba L."/>
            <person name="Nouioui I."/>
            <person name="Neumann-Schaal M."/>
            <person name="Mast Y."/>
            <person name="Chronakova A."/>
        </authorList>
    </citation>
    <scope>NUCLEOTIDE SEQUENCE [LARGE SCALE GENOMIC DNA]</scope>
    <source>
        <strain evidence="4 5">BCCO 10_0061</strain>
    </source>
</reference>
<name>A0ABU4V1D0_9PSEU</name>